<name>A0A832T4P9_PYRHR</name>
<dbReference type="InterPro" id="IPR003477">
    <property type="entry name" value="PemK-like"/>
</dbReference>
<protein>
    <submittedName>
        <fullName evidence="1">Type II toxin-antitoxin system PemK/MazF family toxin</fullName>
    </submittedName>
</protein>
<accession>A0A832T4P9</accession>
<dbReference type="Gene3D" id="2.30.30.110">
    <property type="match status" value="1"/>
</dbReference>
<dbReference type="InterPro" id="IPR011067">
    <property type="entry name" value="Plasmid_toxin/cell-grow_inhib"/>
</dbReference>
<dbReference type="Pfam" id="PF02452">
    <property type="entry name" value="PemK_toxin"/>
    <property type="match status" value="1"/>
</dbReference>
<dbReference type="SUPFAM" id="SSF50118">
    <property type="entry name" value="Cell growth inhibitor/plasmid maintenance toxic component"/>
    <property type="match status" value="1"/>
</dbReference>
<reference evidence="1" key="1">
    <citation type="journal article" date="2020" name="bioRxiv">
        <title>A rank-normalized archaeal taxonomy based on genome phylogeny resolves widespread incomplete and uneven classifications.</title>
        <authorList>
            <person name="Rinke C."/>
            <person name="Chuvochina M."/>
            <person name="Mussig A.J."/>
            <person name="Chaumeil P.-A."/>
            <person name="Waite D.W."/>
            <person name="Whitman W.B."/>
            <person name="Parks D.H."/>
            <person name="Hugenholtz P."/>
        </authorList>
    </citation>
    <scope>NUCLEOTIDE SEQUENCE</scope>
    <source>
        <strain evidence="1">UBA8834</strain>
    </source>
</reference>
<dbReference type="GeneID" id="1443502"/>
<evidence type="ECO:0000313" key="1">
    <source>
        <dbReference type="EMBL" id="HII60196.1"/>
    </source>
</evidence>
<evidence type="ECO:0000313" key="2">
    <source>
        <dbReference type="Proteomes" id="UP000617544"/>
    </source>
</evidence>
<dbReference type="EMBL" id="DUJN01000002">
    <property type="protein sequence ID" value="HII60196.1"/>
    <property type="molecule type" value="Genomic_DNA"/>
</dbReference>
<sequence>MPKQGEIWTAPFPYFDDRGKLTFKIRPTLIVSNDEFNDNALDVIICQISRFEYERILKLPSKMRSKIKIITNNDLDPNTSGKLRNISIIKPYKLFSISKDKLNNYKFIGKLKPKAMSEISLVLKEVFQTENISSQDTP</sequence>
<dbReference type="OMA" id="HKDYRIL"/>
<gene>
    <name evidence="1" type="ORF">HA331_00205</name>
</gene>
<dbReference type="AlphaFoldDB" id="A0A832T4P9"/>
<dbReference type="GO" id="GO:0003677">
    <property type="term" value="F:DNA binding"/>
    <property type="evidence" value="ECO:0007669"/>
    <property type="project" value="InterPro"/>
</dbReference>
<dbReference type="Proteomes" id="UP000617544">
    <property type="component" value="Unassembled WGS sequence"/>
</dbReference>
<dbReference type="RefSeq" id="WP_010885267.1">
    <property type="nucleotide sequence ID" value="NZ_DUJN01000002.1"/>
</dbReference>
<comment type="caution">
    <text evidence="1">The sequence shown here is derived from an EMBL/GenBank/DDBJ whole genome shotgun (WGS) entry which is preliminary data.</text>
</comment>
<organism evidence="1 2">
    <name type="scientific">Pyrococcus horikoshii</name>
    <dbReference type="NCBI Taxonomy" id="53953"/>
    <lineage>
        <taxon>Archaea</taxon>
        <taxon>Methanobacteriati</taxon>
        <taxon>Methanobacteriota</taxon>
        <taxon>Thermococci</taxon>
        <taxon>Thermococcales</taxon>
        <taxon>Thermococcaceae</taxon>
        <taxon>Pyrococcus</taxon>
    </lineage>
</organism>
<proteinExistence type="predicted"/>